<proteinExistence type="predicted"/>
<keyword evidence="1" id="KW-0472">Membrane</keyword>
<comment type="caution">
    <text evidence="2">The sequence shown here is derived from an EMBL/GenBank/DDBJ whole genome shotgun (WGS) entry which is preliminary data.</text>
</comment>
<evidence type="ECO:0000313" key="2">
    <source>
        <dbReference type="EMBL" id="RID86382.1"/>
    </source>
</evidence>
<dbReference type="AlphaFoldDB" id="A0A398B934"/>
<protein>
    <submittedName>
        <fullName evidence="2">Uncharacterized protein</fullName>
    </submittedName>
</protein>
<dbReference type="EMBL" id="QWVS01000015">
    <property type="protein sequence ID" value="RID86382.1"/>
    <property type="molecule type" value="Genomic_DNA"/>
</dbReference>
<keyword evidence="1" id="KW-1133">Transmembrane helix</keyword>
<keyword evidence="3" id="KW-1185">Reference proteome</keyword>
<gene>
    <name evidence="2" type="ORF">D1953_08605</name>
</gene>
<dbReference type="Proteomes" id="UP000266016">
    <property type="component" value="Unassembled WGS sequence"/>
</dbReference>
<accession>A0A398B934</accession>
<keyword evidence="1" id="KW-0812">Transmembrane</keyword>
<evidence type="ECO:0000313" key="3">
    <source>
        <dbReference type="Proteomes" id="UP000266016"/>
    </source>
</evidence>
<organism evidence="2 3">
    <name type="scientific">Peribacillus asahii</name>
    <dbReference type="NCBI Taxonomy" id="228899"/>
    <lineage>
        <taxon>Bacteria</taxon>
        <taxon>Bacillati</taxon>
        <taxon>Bacillota</taxon>
        <taxon>Bacilli</taxon>
        <taxon>Bacillales</taxon>
        <taxon>Bacillaceae</taxon>
        <taxon>Peribacillus</taxon>
    </lineage>
</organism>
<feature type="transmembrane region" description="Helical" evidence="1">
    <location>
        <begin position="27"/>
        <end position="49"/>
    </location>
</feature>
<evidence type="ECO:0000256" key="1">
    <source>
        <dbReference type="SAM" id="Phobius"/>
    </source>
</evidence>
<name>A0A398B934_9BACI</name>
<reference evidence="2 3" key="1">
    <citation type="submission" date="2018-08" db="EMBL/GenBank/DDBJ databases">
        <title>Bacillus jemisoniae sp. nov., Bacillus chryseoplanitiae sp. nov., Bacillus resnikiae sp. nov., and Bacillus frankliniae sp. nov., isolated from Viking spacecraft and associated surfaces.</title>
        <authorList>
            <person name="Seuylemezian A."/>
            <person name="Vaishampayan P."/>
        </authorList>
    </citation>
    <scope>NUCLEOTIDE SEQUENCE [LARGE SCALE GENOMIC DNA]</scope>
    <source>
        <strain evidence="2 3">MA001</strain>
    </source>
</reference>
<sequence length="60" mass="7043">MKEYQLARLKGFLHPEQYSLSEGYYPFVSYGTAYMIVNSFMMGIILGVYRKKNLILLAER</sequence>